<gene>
    <name evidence="2" type="ORF">LRS13_23630</name>
</gene>
<evidence type="ECO:0000313" key="2">
    <source>
        <dbReference type="EMBL" id="UUY03623.1"/>
    </source>
</evidence>
<accession>A0ABY5PG32</accession>
<proteinExistence type="predicted"/>
<dbReference type="RefSeq" id="WP_353864125.1">
    <property type="nucleotide sequence ID" value="NZ_CP088295.1"/>
</dbReference>
<dbReference type="EMBL" id="CP088295">
    <property type="protein sequence ID" value="UUY03623.1"/>
    <property type="molecule type" value="Genomic_DNA"/>
</dbReference>
<feature type="region of interest" description="Disordered" evidence="1">
    <location>
        <begin position="646"/>
        <end position="668"/>
    </location>
</feature>
<sequence>MRRSLTDREYTIPGSTPISVTSAAAGPVAVSGRLAALPLRTKAKVRAAADVTEPEVEQALPAPPGGQRWRFGFGLNASGVVVRVFLGDAQVGSGLVRYDGSYRVSMALTDYPVLGAKVSAAGDIAGRSLADPTPVAGLAGRVDGQMQVAKGVSVGDGTVGWDTTGLHVDASAKLACPEGTLAAGAQGTVTSDEDWTFKVAGKTSTEPCAVAENAEITPESIGGELTSTDGDVTGAITAATPPAGSLRLDRNGTSLIGPSLKFTAKGIVVGAGLFLPCPAGGSITATVSATLPYDLKFNDWSATVAAKAGTEGCGVTKELQFASDTAVNVTIGAKNARLGVDLSVQATIKTTLIPTKTYFKVVFKLSARDGHFSSFVLAETDGAGFSGAVKSDGTFDFRFDIDDLQIADAKIVVNGHITRSDPRGKVDIDFQTDVSGNIQLDDNFAIRGLSLGIVGNDFRFGAVIRMQCSEGWYDLAADGELLAKGNFRLDIEALAGDCRVGRLVRFNGETWTGTLSWTDGALDVDIRIAIAEMNLPPIRDKKFGDLDMDLYGTTALITNRCSDGCGQEKLRIDLDGRAKIATHLPFAPVGVLLDARLRVKLDLDGTIATRFYLGLTDIYMNGVKSSLSIELYGDLIRAIGKGLTTKPSPTAPDVPEPDGDLSGASITERRTPGGVRAMKVAVQSRRARVDVTLTRRSPVTVEIERRACASCRWKIVTFKVVRPDAQKVARFRPSRRLAAGSYRAVARVGAAGSGRPVVRAFRVG</sequence>
<reference evidence="3" key="1">
    <citation type="submission" date="2021-11" db="EMBL/GenBank/DDBJ databases">
        <title>Cultivation dependent microbiological survey of springs from the worlds oldest radium mine currently devoted to the extraction of radon-saturated water.</title>
        <authorList>
            <person name="Kapinusova G."/>
            <person name="Smrhova T."/>
            <person name="Strejcek M."/>
            <person name="Suman J."/>
            <person name="Jani K."/>
            <person name="Pajer P."/>
            <person name="Uhlik O."/>
        </authorList>
    </citation>
    <scope>NUCLEOTIDE SEQUENCE [LARGE SCALE GENOMIC DNA]</scope>
    <source>
        <strain evidence="3">J379</strain>
    </source>
</reference>
<protein>
    <submittedName>
        <fullName evidence="2">Uncharacterized protein</fullName>
    </submittedName>
</protein>
<name>A0ABY5PG32_9ACTN</name>
<evidence type="ECO:0000313" key="3">
    <source>
        <dbReference type="Proteomes" id="UP001058860"/>
    </source>
</evidence>
<keyword evidence="3" id="KW-1185">Reference proteome</keyword>
<organism evidence="2 3">
    <name type="scientific">Svornostia abyssi</name>
    <dbReference type="NCBI Taxonomy" id="2898438"/>
    <lineage>
        <taxon>Bacteria</taxon>
        <taxon>Bacillati</taxon>
        <taxon>Actinomycetota</taxon>
        <taxon>Thermoleophilia</taxon>
        <taxon>Solirubrobacterales</taxon>
        <taxon>Baekduiaceae</taxon>
        <taxon>Svornostia</taxon>
    </lineage>
</organism>
<evidence type="ECO:0000256" key="1">
    <source>
        <dbReference type="SAM" id="MobiDB-lite"/>
    </source>
</evidence>
<dbReference type="Proteomes" id="UP001058860">
    <property type="component" value="Chromosome"/>
</dbReference>